<comment type="caution">
    <text evidence="3">The sequence shown here is derived from an EMBL/GenBank/DDBJ whole genome shotgun (WGS) entry which is preliminary data.</text>
</comment>
<gene>
    <name evidence="3" type="ORF">FB466_0403</name>
</gene>
<dbReference type="Proteomes" id="UP000318331">
    <property type="component" value="Unassembled WGS sequence"/>
</dbReference>
<dbReference type="AlphaFoldDB" id="A0A543I4R5"/>
<keyword evidence="2" id="KW-0812">Transmembrane</keyword>
<feature type="compositionally biased region" description="Polar residues" evidence="1">
    <location>
        <begin position="192"/>
        <end position="205"/>
    </location>
</feature>
<evidence type="ECO:0000256" key="2">
    <source>
        <dbReference type="SAM" id="Phobius"/>
    </source>
</evidence>
<evidence type="ECO:0000256" key="1">
    <source>
        <dbReference type="SAM" id="MobiDB-lite"/>
    </source>
</evidence>
<keyword evidence="2" id="KW-0472">Membrane</keyword>
<evidence type="ECO:0000313" key="4">
    <source>
        <dbReference type="Proteomes" id="UP000318331"/>
    </source>
</evidence>
<evidence type="ECO:0000313" key="3">
    <source>
        <dbReference type="EMBL" id="TQM65598.1"/>
    </source>
</evidence>
<feature type="transmembrane region" description="Helical" evidence="2">
    <location>
        <begin position="21"/>
        <end position="50"/>
    </location>
</feature>
<reference evidence="3 4" key="1">
    <citation type="submission" date="2019-06" db="EMBL/GenBank/DDBJ databases">
        <title>Sequencing the genomes of 1000 actinobacteria strains.</title>
        <authorList>
            <person name="Klenk H.-P."/>
        </authorList>
    </citation>
    <scope>NUCLEOTIDE SEQUENCE [LARGE SCALE GENOMIC DNA]</scope>
    <source>
        <strain evidence="3 4">DSM 18031</strain>
    </source>
</reference>
<keyword evidence="2" id="KW-1133">Transmembrane helix</keyword>
<feature type="transmembrane region" description="Helical" evidence="2">
    <location>
        <begin position="70"/>
        <end position="88"/>
    </location>
</feature>
<sequence>MPIVFKVLLRRLRGLLGTGSRITGSMLLVVLWSLLVVFLWLRVLVGLSVWRLSLRGLMRLFRKLLQVRLTGGRLLLVVRLGLLVVAWPPRLGVMLWGMRPRGRWKVLRSMRLVGSLLLLKGSSVPLPAAQPCRPPPVVPSVRLTCLPRPRNSETNHQHQLMLFRPVETRLSSPQTERHMIFLLVGRSEKQTTGEGSSPNTQTISPSEMERKTKFALCNQTPKTLMGTAAIQM</sequence>
<name>A0A543I4R5_9MICO</name>
<keyword evidence="4" id="KW-1185">Reference proteome</keyword>
<accession>A0A543I4R5</accession>
<feature type="region of interest" description="Disordered" evidence="1">
    <location>
        <begin position="186"/>
        <end position="207"/>
    </location>
</feature>
<dbReference type="EMBL" id="VFPN01000001">
    <property type="protein sequence ID" value="TQM65598.1"/>
    <property type="molecule type" value="Genomic_DNA"/>
</dbReference>
<organism evidence="3 4">
    <name type="scientific">Klugiella xanthotipulae</name>
    <dbReference type="NCBI Taxonomy" id="244735"/>
    <lineage>
        <taxon>Bacteria</taxon>
        <taxon>Bacillati</taxon>
        <taxon>Actinomycetota</taxon>
        <taxon>Actinomycetes</taxon>
        <taxon>Micrococcales</taxon>
        <taxon>Microbacteriaceae</taxon>
        <taxon>Klugiella</taxon>
    </lineage>
</organism>
<protein>
    <submittedName>
        <fullName evidence="3">Uncharacterized protein</fullName>
    </submittedName>
</protein>
<proteinExistence type="predicted"/>